<dbReference type="EC" id="3.1.1.-" evidence="3"/>
<dbReference type="Pfam" id="PF00135">
    <property type="entry name" value="COesterase"/>
    <property type="match status" value="1"/>
</dbReference>
<dbReference type="PANTHER" id="PTHR43142:SF1">
    <property type="entry name" value="CARBOXYLIC ESTER HYDROLASE"/>
    <property type="match status" value="1"/>
</dbReference>
<dbReference type="InterPro" id="IPR029058">
    <property type="entry name" value="AB_hydrolase_fold"/>
</dbReference>
<keyword evidence="2 3" id="KW-0378">Hydrolase</keyword>
<dbReference type="GO" id="GO:0016787">
    <property type="term" value="F:hydrolase activity"/>
    <property type="evidence" value="ECO:0007669"/>
    <property type="project" value="UniProtKB-KW"/>
</dbReference>
<dbReference type="InterPro" id="IPR002018">
    <property type="entry name" value="CarbesteraseB"/>
</dbReference>
<evidence type="ECO:0000256" key="1">
    <source>
        <dbReference type="ARBA" id="ARBA00005964"/>
    </source>
</evidence>
<sequence length="571" mass="62228">MSQRKIKTDSGLTSHSAVDSRRDDDSKVRRGDQATGHPADPQRRNLLHTGLASAAALVLPSWAHAAAGSDHPVATTRSGRIRGYRDRGVSVFKGIPYGADTALRRFRPALQERPWRGVRDALAFGAAAPQSGSSEATSEDCLFLNVWTPALRDGSKRPMLVYIHGGGFNNGSGSDPLYDGINLCLRGDVVVVTVNHRLNAFGYLSLGKLGGAAFADSGNVGQLDLIQALRWVKQHAHEFGGDAGNVTVFGQSGGGAKIATLMAMPAANGLFHRAWTMSGQQVTAAGPRAAMQRAERFIEAAGLAPGDIDGLLRLSPQRLLEAAKVRDFSRVEDSALYFGPVMDGGSLPVHPFWPDAPRQAAAIPMVIGNTRDETRAFLGNDPKNFELGWDELPARIEKQQFVDIDPRTVVAEYRRLYPDYAPSEVFFAATTAGRSWRGAVEECEARARQSQGSAPTWAYQLDWYPRTDEGRKFRAFHTLDIPLVFDNVAQPGSRTGDDADARRAAGAMSDALLAFARNANPNHAGLPEWKPYTLGQRETMVFDHDNRLENDPRGGERRLYARVPFVQRGTM</sequence>
<dbReference type="Proteomes" id="UP000673447">
    <property type="component" value="Unassembled WGS sequence"/>
</dbReference>
<dbReference type="RefSeq" id="WP_210537621.1">
    <property type="nucleotide sequence ID" value="NZ_JAGKTC010000004.1"/>
</dbReference>
<comment type="caution">
    <text evidence="6">The sequence shown here is derived from an EMBL/GenBank/DDBJ whole genome shotgun (WGS) entry which is preliminary data.</text>
</comment>
<reference evidence="6" key="1">
    <citation type="journal article" date="2016" name="Int. J. Syst. Evol. Microbiol.">
        <title>Pseudoxanthomonas helianthi sp. nov., isolated from roots of Jerusalem artichoke (Helianthus tuberosus).</title>
        <authorList>
            <person name="Kittiwongwattana C."/>
            <person name="Thawai C."/>
        </authorList>
    </citation>
    <scope>NUCLEOTIDE SEQUENCE</scope>
    <source>
        <strain evidence="6">110414</strain>
    </source>
</reference>
<dbReference type="PROSITE" id="PS00122">
    <property type="entry name" value="CARBOXYLESTERASE_B_1"/>
    <property type="match status" value="1"/>
</dbReference>
<feature type="compositionally biased region" description="Basic and acidic residues" evidence="4">
    <location>
        <begin position="18"/>
        <end position="32"/>
    </location>
</feature>
<dbReference type="InterPro" id="IPR019819">
    <property type="entry name" value="Carboxylesterase_B_CS"/>
</dbReference>
<dbReference type="InterPro" id="IPR006311">
    <property type="entry name" value="TAT_signal"/>
</dbReference>
<comment type="similarity">
    <text evidence="1 3">Belongs to the type-B carboxylesterase/lipase family.</text>
</comment>
<dbReference type="PROSITE" id="PS00941">
    <property type="entry name" value="CARBOXYLESTERASE_B_2"/>
    <property type="match status" value="1"/>
</dbReference>
<reference evidence="6" key="2">
    <citation type="submission" date="2021-03" db="EMBL/GenBank/DDBJ databases">
        <authorList>
            <person name="Cao W."/>
        </authorList>
    </citation>
    <scope>NUCLEOTIDE SEQUENCE</scope>
    <source>
        <strain evidence="6">110414</strain>
    </source>
</reference>
<accession>A0A941AVQ3</accession>
<feature type="region of interest" description="Disordered" evidence="4">
    <location>
        <begin position="1"/>
        <end position="45"/>
    </location>
</feature>
<organism evidence="6 7">
    <name type="scientific">Pseudoxanthomonas helianthi</name>
    <dbReference type="NCBI Taxonomy" id="1453541"/>
    <lineage>
        <taxon>Bacteria</taxon>
        <taxon>Pseudomonadati</taxon>
        <taxon>Pseudomonadota</taxon>
        <taxon>Gammaproteobacteria</taxon>
        <taxon>Lysobacterales</taxon>
        <taxon>Lysobacteraceae</taxon>
        <taxon>Pseudoxanthomonas</taxon>
    </lineage>
</organism>
<dbReference type="PANTHER" id="PTHR43142">
    <property type="entry name" value="CARBOXYLIC ESTER HYDROLASE"/>
    <property type="match status" value="1"/>
</dbReference>
<dbReference type="AlphaFoldDB" id="A0A941AVQ3"/>
<feature type="domain" description="Carboxylesterase type B" evidence="5">
    <location>
        <begin position="71"/>
        <end position="548"/>
    </location>
</feature>
<evidence type="ECO:0000259" key="5">
    <source>
        <dbReference type="Pfam" id="PF00135"/>
    </source>
</evidence>
<protein>
    <recommendedName>
        <fullName evidence="3">Carboxylic ester hydrolase</fullName>
        <ecNumber evidence="3">3.1.1.-</ecNumber>
    </recommendedName>
</protein>
<evidence type="ECO:0000256" key="2">
    <source>
        <dbReference type="ARBA" id="ARBA00022801"/>
    </source>
</evidence>
<dbReference type="PROSITE" id="PS51318">
    <property type="entry name" value="TAT"/>
    <property type="match status" value="1"/>
</dbReference>
<evidence type="ECO:0000256" key="3">
    <source>
        <dbReference type="RuleBase" id="RU361235"/>
    </source>
</evidence>
<dbReference type="Gene3D" id="3.40.50.1820">
    <property type="entry name" value="alpha/beta hydrolase"/>
    <property type="match status" value="1"/>
</dbReference>
<proteinExistence type="inferred from homology"/>
<evidence type="ECO:0000313" key="7">
    <source>
        <dbReference type="Proteomes" id="UP000673447"/>
    </source>
</evidence>
<evidence type="ECO:0000313" key="6">
    <source>
        <dbReference type="EMBL" id="MBP3985741.1"/>
    </source>
</evidence>
<dbReference type="EMBL" id="JAGKTC010000004">
    <property type="protein sequence ID" value="MBP3985741.1"/>
    <property type="molecule type" value="Genomic_DNA"/>
</dbReference>
<dbReference type="SUPFAM" id="SSF53474">
    <property type="entry name" value="alpha/beta-Hydrolases"/>
    <property type="match status" value="1"/>
</dbReference>
<keyword evidence="7" id="KW-1185">Reference proteome</keyword>
<name>A0A941AVQ3_9GAMM</name>
<dbReference type="InterPro" id="IPR019826">
    <property type="entry name" value="Carboxylesterase_B_AS"/>
</dbReference>
<evidence type="ECO:0000256" key="4">
    <source>
        <dbReference type="SAM" id="MobiDB-lite"/>
    </source>
</evidence>
<gene>
    <name evidence="6" type="ORF">J5837_15125</name>
</gene>